<name>W6M1E5_9GAMM</name>
<dbReference type="Proteomes" id="UP000035760">
    <property type="component" value="Unassembled WGS sequence"/>
</dbReference>
<gene>
    <name evidence="3" type="ORF">BN873_150009</name>
</gene>
<feature type="signal peptide" evidence="2">
    <location>
        <begin position="1"/>
        <end position="22"/>
    </location>
</feature>
<evidence type="ECO:0000313" key="3">
    <source>
        <dbReference type="EMBL" id="CDI01221.1"/>
    </source>
</evidence>
<dbReference type="RefSeq" id="WP_048670342.1">
    <property type="nucleotide sequence ID" value="NZ_CBTJ020000020.1"/>
</dbReference>
<feature type="region of interest" description="Disordered" evidence="1">
    <location>
        <begin position="33"/>
        <end position="55"/>
    </location>
</feature>
<evidence type="ECO:0000256" key="1">
    <source>
        <dbReference type="SAM" id="MobiDB-lite"/>
    </source>
</evidence>
<comment type="caution">
    <text evidence="3">The sequence shown here is derived from an EMBL/GenBank/DDBJ whole genome shotgun (WGS) entry which is preliminary data.</text>
</comment>
<dbReference type="EMBL" id="CBTJ020000020">
    <property type="protein sequence ID" value="CDI01221.1"/>
    <property type="molecule type" value="Genomic_DNA"/>
</dbReference>
<keyword evidence="2" id="KW-0732">Signal</keyword>
<feature type="chain" id="PRO_5004878412" evidence="2">
    <location>
        <begin position="23"/>
        <end position="481"/>
    </location>
</feature>
<feature type="region of interest" description="Disordered" evidence="1">
    <location>
        <begin position="383"/>
        <end position="481"/>
    </location>
</feature>
<evidence type="ECO:0000313" key="4">
    <source>
        <dbReference type="Proteomes" id="UP000035760"/>
    </source>
</evidence>
<reference evidence="3" key="1">
    <citation type="submission" date="2013-07" db="EMBL/GenBank/DDBJ databases">
        <authorList>
            <person name="McIlroy S."/>
        </authorList>
    </citation>
    <scope>NUCLEOTIDE SEQUENCE [LARGE SCALE GENOMIC DNA]</scope>
    <source>
        <strain evidence="3">Run_A_D11</strain>
    </source>
</reference>
<dbReference type="OrthoDB" id="3078562at2"/>
<sequence length="481" mass="51143">MFCSTRLWLAASALLWASAVPAAKTVNEEFPVPLQSPSATARPASPDLGRTRPIRDELGQGPAIRAATAPAAIAAAVAQAVPGCRMIRFNAGFGWVATGTAQYPASDNQVALRRTRQDARFQAFTDAYARLAGCLVALSPQARQHITATLEQNDAIRLALINLAFTDADKNEQALRILARGFVTHSIREDQKRRAFYVNLVTTPNTATRLTRPTPNAIEAISLQDGLRQVQAEIEAGLIPPTGNRLIVVNATGELALVGYAINLIGTHPDPASQDKLRTDAEKIAINRATEALIGVALGDDSAWQNGLDEASRADLQTLNAGYANDEPSVSRFLQIRDLSMTALKEDLGLIALREGRLPAVAIKRFRTEDAVTVAMIYTPTIKKRQTRPTPAARTHLPTGVRSPSMDKPPAIRGSTPAVPPPTPAAISTPAAAETAPPAPSFKPPISATPAVTPTVEPSPKPMNTLTEQAPSGGKEPNTAH</sequence>
<keyword evidence="4" id="KW-1185">Reference proteome</keyword>
<organism evidence="3 4">
    <name type="scientific">Candidatus Competibacter denitrificans Run_A_D11</name>
    <dbReference type="NCBI Taxonomy" id="1400863"/>
    <lineage>
        <taxon>Bacteria</taxon>
        <taxon>Pseudomonadati</taxon>
        <taxon>Pseudomonadota</taxon>
        <taxon>Gammaproteobacteria</taxon>
        <taxon>Candidatus Competibacteraceae</taxon>
        <taxon>Candidatus Competibacter</taxon>
    </lineage>
</organism>
<protein>
    <submittedName>
        <fullName evidence="3">Uncharacterized protein</fullName>
    </submittedName>
</protein>
<reference evidence="3" key="2">
    <citation type="submission" date="2014-03" db="EMBL/GenBank/DDBJ databases">
        <title>Candidatus Competibacter-lineage genomes retrieved from metagenomes reveal functional metabolic diversity.</title>
        <authorList>
            <person name="McIlroy S.J."/>
            <person name="Albertsen M."/>
            <person name="Andresen E.K."/>
            <person name="Saunders A.M."/>
            <person name="Kristiansen R."/>
            <person name="Stokholm-Bjerregaard M."/>
            <person name="Nielsen K.L."/>
            <person name="Nielsen P.H."/>
        </authorList>
    </citation>
    <scope>NUCLEOTIDE SEQUENCE</scope>
    <source>
        <strain evidence="3">Run_A_D11</strain>
    </source>
</reference>
<evidence type="ECO:0000256" key="2">
    <source>
        <dbReference type="SAM" id="SignalP"/>
    </source>
</evidence>
<proteinExistence type="predicted"/>
<accession>W6M1E5</accession>
<dbReference type="AlphaFoldDB" id="W6M1E5"/>
<feature type="compositionally biased region" description="Low complexity" evidence="1">
    <location>
        <begin position="425"/>
        <end position="436"/>
    </location>
</feature>